<accession>A0ABV2AUF8</accession>
<dbReference type="InterPro" id="IPR050185">
    <property type="entry name" value="Ub_carboxyl-term_hydrolase"/>
</dbReference>
<proteinExistence type="predicted"/>
<keyword evidence="3" id="KW-1185">Reference proteome</keyword>
<dbReference type="EMBL" id="JBDODL010004381">
    <property type="protein sequence ID" value="MES1923017.1"/>
    <property type="molecule type" value="Genomic_DNA"/>
</dbReference>
<evidence type="ECO:0000259" key="1">
    <source>
        <dbReference type="PROSITE" id="PS50235"/>
    </source>
</evidence>
<dbReference type="CDD" id="cd02257">
    <property type="entry name" value="Peptidase_C19"/>
    <property type="match status" value="1"/>
</dbReference>
<feature type="non-terminal residue" evidence="2">
    <location>
        <position position="240"/>
    </location>
</feature>
<dbReference type="EC" id="3.4.19.12" evidence="2"/>
<dbReference type="Proteomes" id="UP001439008">
    <property type="component" value="Unassembled WGS sequence"/>
</dbReference>
<keyword evidence="2" id="KW-0378">Hydrolase</keyword>
<dbReference type="InterPro" id="IPR038765">
    <property type="entry name" value="Papain-like_cys_pep_sf"/>
</dbReference>
<reference evidence="2 3" key="1">
    <citation type="journal article" date="2024" name="BMC Biol.">
        <title>Comparative genomics of Ascetosporea gives new insight into the evolutionary basis for animal parasitism in Rhizaria.</title>
        <authorList>
            <person name="Hiltunen Thoren M."/>
            <person name="Onut-Brannstrom I."/>
            <person name="Alfjorden A."/>
            <person name="Peckova H."/>
            <person name="Swords F."/>
            <person name="Hooper C."/>
            <person name="Holzer A.S."/>
            <person name="Bass D."/>
            <person name="Burki F."/>
        </authorList>
    </citation>
    <scope>NUCLEOTIDE SEQUENCE [LARGE SCALE GENOMIC DNA]</scope>
    <source>
        <strain evidence="2">20-A016</strain>
    </source>
</reference>
<dbReference type="GO" id="GO:0004843">
    <property type="term" value="F:cysteine-type deubiquitinase activity"/>
    <property type="evidence" value="ECO:0007669"/>
    <property type="project" value="UniProtKB-EC"/>
</dbReference>
<protein>
    <submittedName>
        <fullName evidence="2">Ubiquitin carboxyl-terminal hydrolase 20</fullName>
        <ecNumber evidence="2">3.4.19.12</ecNumber>
    </submittedName>
</protein>
<dbReference type="Gene3D" id="3.90.70.10">
    <property type="entry name" value="Cysteine proteinases"/>
    <property type="match status" value="1"/>
</dbReference>
<dbReference type="PANTHER" id="PTHR21646:SF86">
    <property type="entry name" value="UBIQUITIN CARBOXYL-TERMINAL HYDROLASE"/>
    <property type="match status" value="1"/>
</dbReference>
<comment type="caution">
    <text evidence="2">The sequence shown here is derived from an EMBL/GenBank/DDBJ whole genome shotgun (WGS) entry which is preliminary data.</text>
</comment>
<dbReference type="PROSITE" id="PS50235">
    <property type="entry name" value="USP_3"/>
    <property type="match status" value="1"/>
</dbReference>
<organism evidence="2 3">
    <name type="scientific">Bonamia ostreae</name>
    <dbReference type="NCBI Taxonomy" id="126728"/>
    <lineage>
        <taxon>Eukaryota</taxon>
        <taxon>Sar</taxon>
        <taxon>Rhizaria</taxon>
        <taxon>Endomyxa</taxon>
        <taxon>Ascetosporea</taxon>
        <taxon>Haplosporida</taxon>
        <taxon>Bonamia</taxon>
    </lineage>
</organism>
<sequence>MALNKIIDNFIANPSNSREKRDSIVKDLFHGILIGQVECSRCNRVSQTRSQFSDLSLELPVAQEKSSFLGSIKKFFGDNLPPVTIEECLSHFCKTEGLDEDEMYFCRFCAKKVAAQKRFFFEKVPRTLVIQLKRFASKRHGHDGHGDMTKLRNHVAFPADDLDLSSYLFENKSGNGEGDGQNEAAKTKNTRYSLSSVVVHEGDGHSGNYISYCKNPVTGKWHQMNDRFTKAAKEEDVLSK</sequence>
<gene>
    <name evidence="2" type="primary">USP20_2</name>
    <name evidence="2" type="ORF">MHBO_004550</name>
</gene>
<dbReference type="SUPFAM" id="SSF54001">
    <property type="entry name" value="Cysteine proteinases"/>
    <property type="match status" value="1"/>
</dbReference>
<feature type="domain" description="USP" evidence="1">
    <location>
        <begin position="1"/>
        <end position="240"/>
    </location>
</feature>
<name>A0ABV2AUF8_9EUKA</name>
<dbReference type="PANTHER" id="PTHR21646">
    <property type="entry name" value="UBIQUITIN CARBOXYL-TERMINAL HYDROLASE"/>
    <property type="match status" value="1"/>
</dbReference>
<evidence type="ECO:0000313" key="3">
    <source>
        <dbReference type="Proteomes" id="UP001439008"/>
    </source>
</evidence>
<dbReference type="InterPro" id="IPR001394">
    <property type="entry name" value="Peptidase_C19_UCH"/>
</dbReference>
<dbReference type="Pfam" id="PF00443">
    <property type="entry name" value="UCH"/>
    <property type="match status" value="1"/>
</dbReference>
<dbReference type="InterPro" id="IPR028889">
    <property type="entry name" value="USP"/>
</dbReference>
<evidence type="ECO:0000313" key="2">
    <source>
        <dbReference type="EMBL" id="MES1923017.1"/>
    </source>
</evidence>